<dbReference type="AlphaFoldDB" id="A0A5P3MV10"/>
<dbReference type="InterPro" id="IPR029024">
    <property type="entry name" value="TerB-like"/>
</dbReference>
<evidence type="ECO:0008006" key="3">
    <source>
        <dbReference type="Google" id="ProtNLM"/>
    </source>
</evidence>
<accession>A0A5P3MV10</accession>
<dbReference type="Proteomes" id="UP000325536">
    <property type="component" value="Chromosome"/>
</dbReference>
<evidence type="ECO:0000313" key="1">
    <source>
        <dbReference type="EMBL" id="QEY24611.1"/>
    </source>
</evidence>
<dbReference type="EMBL" id="CP031699">
    <property type="protein sequence ID" value="QEY24611.1"/>
    <property type="molecule type" value="Genomic_DNA"/>
</dbReference>
<reference evidence="1 2" key="1">
    <citation type="submission" date="2018-08" db="EMBL/GenBank/DDBJ databases">
        <title>Neisseria animalis ATCC 49930 complete genome.</title>
        <authorList>
            <person name="Veseli I.A."/>
            <person name="Mascarenhas dos Santos A.C."/>
            <person name="Buttler R."/>
            <person name="Pombert J.-F."/>
        </authorList>
    </citation>
    <scope>NUCLEOTIDE SEQUENCE [LARGE SCALE GENOMIC DNA]</scope>
    <source>
        <strain evidence="1 2">ATCC 49930</strain>
    </source>
</reference>
<dbReference type="KEGG" id="naq:D0T90_09150"/>
<dbReference type="SUPFAM" id="SSF158682">
    <property type="entry name" value="TerB-like"/>
    <property type="match status" value="1"/>
</dbReference>
<name>A0A5P3MV10_NEIAN</name>
<organism evidence="1 2">
    <name type="scientific">Neisseria animalis</name>
    <dbReference type="NCBI Taxonomy" id="492"/>
    <lineage>
        <taxon>Bacteria</taxon>
        <taxon>Pseudomonadati</taxon>
        <taxon>Pseudomonadota</taxon>
        <taxon>Betaproteobacteria</taxon>
        <taxon>Neisseriales</taxon>
        <taxon>Neisseriaceae</taxon>
        <taxon>Neisseria</taxon>
    </lineage>
</organism>
<keyword evidence="2" id="KW-1185">Reference proteome</keyword>
<protein>
    <recommendedName>
        <fullName evidence="3">TerB family tellurite resistance protein</fullName>
    </recommendedName>
</protein>
<dbReference type="Gene3D" id="1.10.3680.10">
    <property type="entry name" value="TerB-like"/>
    <property type="match status" value="1"/>
</dbReference>
<proteinExistence type="predicted"/>
<gene>
    <name evidence="1" type="ORF">D0T90_09150</name>
</gene>
<sequence length="119" mass="13359">MMKLVGEGFDILKITPDVIRYMMVSLPTISEGILLKTAEDVISYKGKEADDLTERDKKIIVFELIGAGFSSGAFEDSERKLLEHICQLLKVDSEYIEEFTEVMGRLAAVNKEVADLINE</sequence>
<evidence type="ECO:0000313" key="2">
    <source>
        <dbReference type="Proteomes" id="UP000325536"/>
    </source>
</evidence>